<dbReference type="CDD" id="cd03112">
    <property type="entry name" value="CobW-like"/>
    <property type="match status" value="1"/>
</dbReference>
<organism evidence="7 8">
    <name type="scientific">Nocardioides mangrovi</name>
    <dbReference type="NCBI Taxonomy" id="2874580"/>
    <lineage>
        <taxon>Bacteria</taxon>
        <taxon>Bacillati</taxon>
        <taxon>Actinomycetota</taxon>
        <taxon>Actinomycetes</taxon>
        <taxon>Propionibacteriales</taxon>
        <taxon>Nocardioidaceae</taxon>
        <taxon>Nocardioides</taxon>
    </lineage>
</organism>
<comment type="caution">
    <text evidence="7">The sequence shown here is derived from an EMBL/GenBank/DDBJ whole genome shotgun (WGS) entry which is preliminary data.</text>
</comment>
<dbReference type="InterPro" id="IPR027417">
    <property type="entry name" value="P-loop_NTPase"/>
</dbReference>
<dbReference type="Proteomes" id="UP000780875">
    <property type="component" value="Unassembled WGS sequence"/>
</dbReference>
<dbReference type="InterPro" id="IPR036627">
    <property type="entry name" value="CobW-likC_sf"/>
</dbReference>
<dbReference type="SMART" id="SM00833">
    <property type="entry name" value="CobW_C"/>
    <property type="match status" value="1"/>
</dbReference>
<dbReference type="PANTHER" id="PTHR13748">
    <property type="entry name" value="COBW-RELATED"/>
    <property type="match status" value="1"/>
</dbReference>
<proteinExistence type="inferred from homology"/>
<gene>
    <name evidence="7" type="ORF">K8U61_11430</name>
</gene>
<dbReference type="PANTHER" id="PTHR13748:SF62">
    <property type="entry name" value="COBW DOMAIN-CONTAINING PROTEIN"/>
    <property type="match status" value="1"/>
</dbReference>
<name>A0ABS7UCQ3_9ACTN</name>
<evidence type="ECO:0000256" key="3">
    <source>
        <dbReference type="ARBA" id="ARBA00023186"/>
    </source>
</evidence>
<dbReference type="Pfam" id="PF02492">
    <property type="entry name" value="cobW"/>
    <property type="match status" value="1"/>
</dbReference>
<accession>A0ABS7UCQ3</accession>
<sequence>MFVPVPVFVVAGPLGAGKTTVLNHLLRHSADTRIGVIVNDFGDIDVDGLLVSGQASSTIAVSGGCLCCAADDGEVAAYLDRLTRPRSGIDVVVVEASGVAEPAALVVKVVAGLGRRASYGGLLVVVDAEHPDPPGLPGLEEQVEPADLVVVTKADRVDRSALDAVKERVRRAAPGRPLVDAPHGALDPSLLFDLRHDPTRQLTLGDIHAGEHAHLHTPYRTVSWREVRPLHPRRLAHLLGDGVPEAFRIKGFVEIGIAGLPRRWTVHRVGQQVRVTPGAPGRRRGSQLVLLGPELDGAAYDELGALAVGAGEEPDVYDLAVLEQFVPRRHRLSPTLLALDEERALDEGA</sequence>
<keyword evidence="2" id="KW-0378">Hydrolase</keyword>
<feature type="domain" description="CobW C-terminal" evidence="6">
    <location>
        <begin position="219"/>
        <end position="311"/>
    </location>
</feature>
<evidence type="ECO:0000256" key="2">
    <source>
        <dbReference type="ARBA" id="ARBA00022801"/>
    </source>
</evidence>
<keyword evidence="3" id="KW-0143">Chaperone</keyword>
<dbReference type="Gene3D" id="3.40.50.300">
    <property type="entry name" value="P-loop containing nucleotide triphosphate hydrolases"/>
    <property type="match status" value="1"/>
</dbReference>
<comment type="catalytic activity">
    <reaction evidence="5">
        <text>GTP + H2O = GDP + phosphate + H(+)</text>
        <dbReference type="Rhea" id="RHEA:19669"/>
        <dbReference type="ChEBI" id="CHEBI:15377"/>
        <dbReference type="ChEBI" id="CHEBI:15378"/>
        <dbReference type="ChEBI" id="CHEBI:37565"/>
        <dbReference type="ChEBI" id="CHEBI:43474"/>
        <dbReference type="ChEBI" id="CHEBI:58189"/>
    </reaction>
    <physiologicalReaction direction="left-to-right" evidence="5">
        <dbReference type="Rhea" id="RHEA:19670"/>
    </physiologicalReaction>
</comment>
<dbReference type="SUPFAM" id="SSF90002">
    <property type="entry name" value="Hypothetical protein YjiA, C-terminal domain"/>
    <property type="match status" value="1"/>
</dbReference>
<keyword evidence="1" id="KW-0547">Nucleotide-binding</keyword>
<evidence type="ECO:0000256" key="4">
    <source>
        <dbReference type="ARBA" id="ARBA00034320"/>
    </source>
</evidence>
<comment type="similarity">
    <text evidence="4">Belongs to the SIMIBI class G3E GTPase family. ZNG1 subfamily.</text>
</comment>
<dbReference type="SUPFAM" id="SSF52540">
    <property type="entry name" value="P-loop containing nucleoside triphosphate hydrolases"/>
    <property type="match status" value="1"/>
</dbReference>
<protein>
    <submittedName>
        <fullName evidence="7">GTP-binding protein</fullName>
    </submittedName>
</protein>
<keyword evidence="8" id="KW-1185">Reference proteome</keyword>
<evidence type="ECO:0000313" key="8">
    <source>
        <dbReference type="Proteomes" id="UP000780875"/>
    </source>
</evidence>
<evidence type="ECO:0000313" key="7">
    <source>
        <dbReference type="EMBL" id="MBZ5738775.1"/>
    </source>
</evidence>
<dbReference type="EMBL" id="JAIQZJ010000006">
    <property type="protein sequence ID" value="MBZ5738775.1"/>
    <property type="molecule type" value="Genomic_DNA"/>
</dbReference>
<evidence type="ECO:0000256" key="1">
    <source>
        <dbReference type="ARBA" id="ARBA00022741"/>
    </source>
</evidence>
<dbReference type="InterPro" id="IPR051316">
    <property type="entry name" value="Zinc-reg_GTPase_activator"/>
</dbReference>
<evidence type="ECO:0000259" key="6">
    <source>
        <dbReference type="SMART" id="SM00833"/>
    </source>
</evidence>
<reference evidence="7 8" key="1">
    <citation type="submission" date="2021-09" db="EMBL/GenBank/DDBJ databases">
        <title>Whole genome sequence of Nocardioides sp. GBK3QG-3.</title>
        <authorList>
            <person name="Tuo L."/>
        </authorList>
    </citation>
    <scope>NUCLEOTIDE SEQUENCE [LARGE SCALE GENOMIC DNA]</scope>
    <source>
        <strain evidence="7 8">GBK3QG-3</strain>
    </source>
</reference>
<dbReference type="InterPro" id="IPR011629">
    <property type="entry name" value="CobW-like_C"/>
</dbReference>
<dbReference type="Gene3D" id="3.30.1220.10">
    <property type="entry name" value="CobW-like, C-terminal domain"/>
    <property type="match status" value="1"/>
</dbReference>
<dbReference type="InterPro" id="IPR003495">
    <property type="entry name" value="CobW/HypB/UreG_nucleotide-bd"/>
</dbReference>
<dbReference type="RefSeq" id="WP_224123148.1">
    <property type="nucleotide sequence ID" value="NZ_JAIQZJ010000006.1"/>
</dbReference>
<dbReference type="Pfam" id="PF07683">
    <property type="entry name" value="CobW_C"/>
    <property type="match status" value="1"/>
</dbReference>
<evidence type="ECO:0000256" key="5">
    <source>
        <dbReference type="ARBA" id="ARBA00049117"/>
    </source>
</evidence>